<dbReference type="EMBL" id="MKCS01000001">
    <property type="protein sequence ID" value="OHX13336.1"/>
    <property type="molecule type" value="Genomic_DNA"/>
</dbReference>
<dbReference type="PANTHER" id="PTHR38107">
    <property type="match status" value="1"/>
</dbReference>
<evidence type="ECO:0000256" key="6">
    <source>
        <dbReference type="ARBA" id="ARBA00023295"/>
    </source>
</evidence>
<accession>A0A1S1X2D1</accession>
<evidence type="ECO:0000256" key="3">
    <source>
        <dbReference type="ARBA" id="ARBA00022638"/>
    </source>
</evidence>
<dbReference type="GO" id="GO:0003796">
    <property type="term" value="F:lysozyme activity"/>
    <property type="evidence" value="ECO:0007669"/>
    <property type="project" value="UniProtKB-EC"/>
</dbReference>
<evidence type="ECO:0000313" key="11">
    <source>
        <dbReference type="Proteomes" id="UP000180280"/>
    </source>
</evidence>
<dbReference type="InterPro" id="IPR023346">
    <property type="entry name" value="Lysozyme-like_dom_sf"/>
</dbReference>
<keyword evidence="4 7" id="KW-0378">Hydrolase</keyword>
<dbReference type="SUPFAM" id="SSF53955">
    <property type="entry name" value="Lysozyme-like"/>
    <property type="match status" value="1"/>
</dbReference>
<organism evidence="8 10">
    <name type="scientific">Chromobacterium sphagni</name>
    <dbReference type="NCBI Taxonomy" id="1903179"/>
    <lineage>
        <taxon>Bacteria</taxon>
        <taxon>Pseudomonadati</taxon>
        <taxon>Pseudomonadota</taxon>
        <taxon>Betaproteobacteria</taxon>
        <taxon>Neisseriales</taxon>
        <taxon>Chromobacteriaceae</taxon>
        <taxon>Chromobacterium</taxon>
    </lineage>
</organism>
<dbReference type="InterPro" id="IPR051018">
    <property type="entry name" value="Bacteriophage_GH24"/>
</dbReference>
<dbReference type="Proteomes" id="UP000180280">
    <property type="component" value="Unassembled WGS sequence"/>
</dbReference>
<dbReference type="EC" id="3.2.1.17" evidence="7"/>
<evidence type="ECO:0000313" key="9">
    <source>
        <dbReference type="EMBL" id="OHX17046.1"/>
    </source>
</evidence>
<gene>
    <name evidence="9" type="ORF">BI344_12350</name>
    <name evidence="8" type="ORF">BI347_07310</name>
</gene>
<dbReference type="GO" id="GO:0016998">
    <property type="term" value="P:cell wall macromolecule catabolic process"/>
    <property type="evidence" value="ECO:0007669"/>
    <property type="project" value="InterPro"/>
</dbReference>
<reference evidence="10 11" key="1">
    <citation type="submission" date="2016-09" db="EMBL/GenBank/DDBJ databases">
        <title>Chromobacterium muskegensis sp. nov., an insecticidal bacterium isolated from Sphagnum bogs.</title>
        <authorList>
            <person name="Sparks M.E."/>
            <person name="Blackburn M.B."/>
            <person name="Gundersen-Rindal D.E."/>
            <person name="Mitchell A."/>
            <person name="Farrar R."/>
            <person name="Kuhar D."/>
        </authorList>
    </citation>
    <scope>NUCLEOTIDE SEQUENCE [LARGE SCALE GENOMIC DNA]</scope>
    <source>
        <strain evidence="9 11">14B-1</strain>
        <strain evidence="8 10">37-2</strain>
    </source>
</reference>
<dbReference type="GO" id="GO:0009253">
    <property type="term" value="P:peptidoglycan catabolic process"/>
    <property type="evidence" value="ECO:0007669"/>
    <property type="project" value="InterPro"/>
</dbReference>
<keyword evidence="2 7" id="KW-0929">Antimicrobial</keyword>
<dbReference type="GO" id="GO:0031640">
    <property type="term" value="P:killing of cells of another organism"/>
    <property type="evidence" value="ECO:0007669"/>
    <property type="project" value="UniProtKB-KW"/>
</dbReference>
<name>A0A1S1X2D1_9NEIS</name>
<dbReference type="EMBL" id="MKCT01000072">
    <property type="protein sequence ID" value="OHX17046.1"/>
    <property type="molecule type" value="Genomic_DNA"/>
</dbReference>
<dbReference type="OrthoDB" id="5327667at2"/>
<comment type="caution">
    <text evidence="8">The sequence shown here is derived from an EMBL/GenBank/DDBJ whole genome shotgun (WGS) entry which is preliminary data.</text>
</comment>
<comment type="similarity">
    <text evidence="7">Belongs to the glycosyl hydrolase 24 family.</text>
</comment>
<dbReference type="InterPro" id="IPR002196">
    <property type="entry name" value="Glyco_hydro_24"/>
</dbReference>
<keyword evidence="6 7" id="KW-0326">Glycosidase</keyword>
<evidence type="ECO:0000256" key="2">
    <source>
        <dbReference type="ARBA" id="ARBA00022529"/>
    </source>
</evidence>
<dbReference type="InterPro" id="IPR033907">
    <property type="entry name" value="Endolysin_autolysin"/>
</dbReference>
<dbReference type="GO" id="GO:0042742">
    <property type="term" value="P:defense response to bacterium"/>
    <property type="evidence" value="ECO:0007669"/>
    <property type="project" value="UniProtKB-KW"/>
</dbReference>
<keyword evidence="11" id="KW-1185">Reference proteome</keyword>
<sequence length="149" mass="16094">MQTSNNGINLIKQFEGIRLTAYQDSVGVWTIGYGHTGADVRSGLTISQNQAEQLLRTDLGRFETGVGQLVTVPLNQNQFDALVSFSYNLGLGNLKSSTLLRLLNNKDYNGAAGQFPLWDKAGGQVLAGLHKRRLAEQALFETAPATVAA</sequence>
<dbReference type="CDD" id="cd00737">
    <property type="entry name" value="lyz_endolysin_autolysin"/>
    <property type="match status" value="1"/>
</dbReference>
<evidence type="ECO:0000256" key="5">
    <source>
        <dbReference type="ARBA" id="ARBA00023200"/>
    </source>
</evidence>
<dbReference type="InterPro" id="IPR023347">
    <property type="entry name" value="Lysozyme_dom_sf"/>
</dbReference>
<dbReference type="PANTHER" id="PTHR38107:SF3">
    <property type="entry name" value="LYSOZYME RRRD-RELATED"/>
    <property type="match status" value="1"/>
</dbReference>
<protein>
    <recommendedName>
        <fullName evidence="7">Lysozyme</fullName>
        <ecNumber evidence="7">3.2.1.17</ecNumber>
    </recommendedName>
</protein>
<proteinExistence type="inferred from homology"/>
<evidence type="ECO:0000256" key="7">
    <source>
        <dbReference type="RuleBase" id="RU003788"/>
    </source>
</evidence>
<dbReference type="AlphaFoldDB" id="A0A1S1X2D1"/>
<comment type="catalytic activity">
    <reaction evidence="1 7">
        <text>Hydrolysis of (1-&gt;4)-beta-linkages between N-acetylmuramic acid and N-acetyl-D-glucosamine residues in a peptidoglycan and between N-acetyl-D-glucosamine residues in chitodextrins.</text>
        <dbReference type="EC" id="3.2.1.17"/>
    </reaction>
</comment>
<keyword evidence="3 7" id="KW-0081">Bacteriolytic enzyme</keyword>
<evidence type="ECO:0000313" key="8">
    <source>
        <dbReference type="EMBL" id="OHX13336.1"/>
    </source>
</evidence>
<evidence type="ECO:0000256" key="4">
    <source>
        <dbReference type="ARBA" id="ARBA00022801"/>
    </source>
</evidence>
<dbReference type="Gene3D" id="1.10.530.40">
    <property type="match status" value="1"/>
</dbReference>
<evidence type="ECO:0000256" key="1">
    <source>
        <dbReference type="ARBA" id="ARBA00000632"/>
    </source>
</evidence>
<dbReference type="RefSeq" id="WP_071114636.1">
    <property type="nucleotide sequence ID" value="NZ_MKCS01000001.1"/>
</dbReference>
<dbReference type="HAMAP" id="MF_04110">
    <property type="entry name" value="ENDOLYSIN_T4"/>
    <property type="match status" value="1"/>
</dbReference>
<evidence type="ECO:0000313" key="10">
    <source>
        <dbReference type="Proteomes" id="UP000180088"/>
    </source>
</evidence>
<dbReference type="Pfam" id="PF00959">
    <property type="entry name" value="Phage_lysozyme"/>
    <property type="match status" value="1"/>
</dbReference>
<dbReference type="InterPro" id="IPR034690">
    <property type="entry name" value="Endolysin_T4_type"/>
</dbReference>
<keyword evidence="5" id="KW-1035">Host cytoplasm</keyword>
<dbReference type="Proteomes" id="UP000180088">
    <property type="component" value="Unassembled WGS sequence"/>
</dbReference>
<dbReference type="STRING" id="1903179.BI347_07310"/>